<evidence type="ECO:0000313" key="6">
    <source>
        <dbReference type="Proteomes" id="UP001207918"/>
    </source>
</evidence>
<gene>
    <name evidence="5" type="ORF">J6I44_15360</name>
</gene>
<dbReference type="EMBL" id="JAGGJA010000011">
    <property type="protein sequence ID" value="MCW9708243.1"/>
    <property type="molecule type" value="Genomic_DNA"/>
</dbReference>
<dbReference type="RefSeq" id="WP_265767029.1">
    <property type="nucleotide sequence ID" value="NZ_JAGGJA010000011.1"/>
</dbReference>
<evidence type="ECO:0000256" key="1">
    <source>
        <dbReference type="ARBA" id="ARBA00023015"/>
    </source>
</evidence>
<comment type="caution">
    <text evidence="5">The sequence shown here is derived from an EMBL/GenBank/DDBJ whole genome shotgun (WGS) entry which is preliminary data.</text>
</comment>
<protein>
    <submittedName>
        <fullName evidence="5">LacI family DNA-binding transcriptional regulator</fullName>
    </submittedName>
</protein>
<dbReference type="SUPFAM" id="SSF47413">
    <property type="entry name" value="lambda repressor-like DNA-binding domains"/>
    <property type="match status" value="1"/>
</dbReference>
<dbReference type="InterPro" id="IPR028082">
    <property type="entry name" value="Peripla_BP_I"/>
</dbReference>
<dbReference type="Gene3D" id="3.40.50.2300">
    <property type="match status" value="2"/>
</dbReference>
<dbReference type="SUPFAM" id="SSF53822">
    <property type="entry name" value="Periplasmic binding protein-like I"/>
    <property type="match status" value="1"/>
</dbReference>
<dbReference type="CDD" id="cd06267">
    <property type="entry name" value="PBP1_LacI_sugar_binding-like"/>
    <property type="match status" value="1"/>
</dbReference>
<reference evidence="5 6" key="1">
    <citation type="submission" date="2021-03" db="EMBL/GenBank/DDBJ databases">
        <title>Aliifodinibius sp. nov., a new bacterium isolated from saline soil.</title>
        <authorList>
            <person name="Galisteo C."/>
            <person name="De La Haba R."/>
            <person name="Sanchez-Porro C."/>
            <person name="Ventosa A."/>
        </authorList>
    </citation>
    <scope>NUCLEOTIDE SEQUENCE [LARGE SCALE GENOMIC DNA]</scope>
    <source>
        <strain evidence="5 6">1BSP15-2V2</strain>
    </source>
</reference>
<dbReference type="InterPro" id="IPR000843">
    <property type="entry name" value="HTH_LacI"/>
</dbReference>
<sequence length="345" mass="38803">MKNVRLEDIAKRLDLTKVSISKALRDHSDISEETKEKVKKMAKEMGYRPNLVARSLTSQKTHTIGVIVPKVAHPFFSSVIEGVYQAALESDYEVVLGVTMEDEDLEQKHIESMLNMRVDGLLISISEQTQNLDNFDIVKDMEVDLVFYDRGFMNSGFTYVKVEDREGARKGVKHMIDQGFRNIAHLSGYLDDAHPVRRNIGSIGKDRNLGYRDALEEAGIEVDEKAVVEAGYSEDDGYNGFAQMLGQYGQPEAIFCVTYPVALGALQYMKDHNINPDDVALLSFGSSEFNHHLSHPIICIDQPAFQLGQRSFRQLILEIESDSKLNPEIISLESNILNDKDLASK</sequence>
<dbReference type="PANTHER" id="PTHR30146:SF109">
    <property type="entry name" value="HTH-TYPE TRANSCRIPTIONAL REGULATOR GALS"/>
    <property type="match status" value="1"/>
</dbReference>
<keyword evidence="2 5" id="KW-0238">DNA-binding</keyword>
<dbReference type="Pfam" id="PF00532">
    <property type="entry name" value="Peripla_BP_1"/>
    <property type="match status" value="1"/>
</dbReference>
<keyword evidence="1" id="KW-0805">Transcription regulation</keyword>
<dbReference type="PANTHER" id="PTHR30146">
    <property type="entry name" value="LACI-RELATED TRANSCRIPTIONAL REPRESSOR"/>
    <property type="match status" value="1"/>
</dbReference>
<evidence type="ECO:0000256" key="2">
    <source>
        <dbReference type="ARBA" id="ARBA00023125"/>
    </source>
</evidence>
<dbReference type="Gene3D" id="1.10.260.40">
    <property type="entry name" value="lambda repressor-like DNA-binding domains"/>
    <property type="match status" value="1"/>
</dbReference>
<dbReference type="GO" id="GO:0003677">
    <property type="term" value="F:DNA binding"/>
    <property type="evidence" value="ECO:0007669"/>
    <property type="project" value="UniProtKB-KW"/>
</dbReference>
<organism evidence="5 6">
    <name type="scientific">Fodinibius salsisoli</name>
    <dbReference type="NCBI Taxonomy" id="2820877"/>
    <lineage>
        <taxon>Bacteria</taxon>
        <taxon>Pseudomonadati</taxon>
        <taxon>Balneolota</taxon>
        <taxon>Balneolia</taxon>
        <taxon>Balneolales</taxon>
        <taxon>Balneolaceae</taxon>
        <taxon>Fodinibius</taxon>
    </lineage>
</organism>
<dbReference type="InterPro" id="IPR010982">
    <property type="entry name" value="Lambda_DNA-bd_dom_sf"/>
</dbReference>
<accession>A0ABT3PQU5</accession>
<proteinExistence type="predicted"/>
<evidence type="ECO:0000259" key="4">
    <source>
        <dbReference type="PROSITE" id="PS50932"/>
    </source>
</evidence>
<name>A0ABT3PQU5_9BACT</name>
<dbReference type="InterPro" id="IPR001761">
    <property type="entry name" value="Peripla_BP/Lac1_sug-bd_dom"/>
</dbReference>
<dbReference type="CDD" id="cd01392">
    <property type="entry name" value="HTH_LacI"/>
    <property type="match status" value="1"/>
</dbReference>
<dbReference type="PROSITE" id="PS50932">
    <property type="entry name" value="HTH_LACI_2"/>
    <property type="match status" value="1"/>
</dbReference>
<evidence type="ECO:0000313" key="5">
    <source>
        <dbReference type="EMBL" id="MCW9708243.1"/>
    </source>
</evidence>
<keyword evidence="6" id="KW-1185">Reference proteome</keyword>
<evidence type="ECO:0000256" key="3">
    <source>
        <dbReference type="ARBA" id="ARBA00023163"/>
    </source>
</evidence>
<keyword evidence="3" id="KW-0804">Transcription</keyword>
<dbReference type="SMART" id="SM00354">
    <property type="entry name" value="HTH_LACI"/>
    <property type="match status" value="1"/>
</dbReference>
<feature type="domain" description="HTH lacI-type" evidence="4">
    <location>
        <begin position="4"/>
        <end position="58"/>
    </location>
</feature>
<dbReference type="Proteomes" id="UP001207918">
    <property type="component" value="Unassembled WGS sequence"/>
</dbReference>
<dbReference type="Pfam" id="PF00356">
    <property type="entry name" value="LacI"/>
    <property type="match status" value="1"/>
</dbReference>